<comment type="caution">
    <text evidence="2">The sequence shown here is derived from an EMBL/GenBank/DDBJ whole genome shotgun (WGS) entry which is preliminary data.</text>
</comment>
<dbReference type="AlphaFoldDB" id="A0A9K3GJ29"/>
<protein>
    <submittedName>
        <fullName evidence="2">Uncharacterized protein</fullName>
    </submittedName>
</protein>
<dbReference type="EMBL" id="BDIP01001639">
    <property type="protein sequence ID" value="GIQ84823.1"/>
    <property type="molecule type" value="Genomic_DNA"/>
</dbReference>
<dbReference type="Proteomes" id="UP000265618">
    <property type="component" value="Unassembled WGS sequence"/>
</dbReference>
<proteinExistence type="predicted"/>
<feature type="non-terminal residue" evidence="2">
    <location>
        <position position="1"/>
    </location>
</feature>
<evidence type="ECO:0000256" key="1">
    <source>
        <dbReference type="SAM" id="MobiDB-lite"/>
    </source>
</evidence>
<evidence type="ECO:0000313" key="3">
    <source>
        <dbReference type="Proteomes" id="UP000265618"/>
    </source>
</evidence>
<name>A0A9K3GJ29_9EUKA</name>
<gene>
    <name evidence="2" type="ORF">KIPB_006393</name>
</gene>
<keyword evidence="3" id="KW-1185">Reference proteome</keyword>
<sequence length="99" mass="10514">MELDGSGICDGATCPFDSPNPPRDRWAGGNRNAGRDVMPCGPVVPIPVPAGIAVAGDRDRERERGGTPESVLRLPQSGTVYIYYTGEREREGGGPRSLC</sequence>
<organism evidence="2 3">
    <name type="scientific">Kipferlia bialata</name>
    <dbReference type="NCBI Taxonomy" id="797122"/>
    <lineage>
        <taxon>Eukaryota</taxon>
        <taxon>Metamonada</taxon>
        <taxon>Carpediemonas-like organisms</taxon>
        <taxon>Kipferlia</taxon>
    </lineage>
</organism>
<reference evidence="2 3" key="1">
    <citation type="journal article" date="2018" name="PLoS ONE">
        <title>The draft genome of Kipferlia bialata reveals reductive genome evolution in fornicate parasites.</title>
        <authorList>
            <person name="Tanifuji G."/>
            <person name="Takabayashi S."/>
            <person name="Kume K."/>
            <person name="Takagi M."/>
            <person name="Nakayama T."/>
            <person name="Kamikawa R."/>
            <person name="Inagaki Y."/>
            <person name="Hashimoto T."/>
        </authorList>
    </citation>
    <scope>NUCLEOTIDE SEQUENCE [LARGE SCALE GENOMIC DNA]</scope>
    <source>
        <strain evidence="2">NY0173</strain>
    </source>
</reference>
<evidence type="ECO:0000313" key="2">
    <source>
        <dbReference type="EMBL" id="GIQ84823.1"/>
    </source>
</evidence>
<feature type="region of interest" description="Disordered" evidence="1">
    <location>
        <begin position="1"/>
        <end position="41"/>
    </location>
</feature>
<accession>A0A9K3GJ29</accession>